<sequence>MADKPEIGLRYCGGCNSRYDRVALVKRLESFFPEATFVGAEEGKSYPAVVVACGCSSRCANVSGLAVPMGRLIYLNGGEDLLPARDRLRRALEGPAVRSLCREEVLRILPHRPPMLFVDEAIRLVPGVEAATTFYVDPALPALSGHFPGDPVLPGVYTVEAAAQTADLLLLTLDRYAGKTPLFMGIRKANFRKKILPGDTLEIHADLLEEREELGLAVCRGQIFVRGELAADVEVRLAMR</sequence>
<evidence type="ECO:0000256" key="1">
    <source>
        <dbReference type="ARBA" id="ARBA00009174"/>
    </source>
</evidence>
<organism evidence="3 4">
    <name type="scientific">Intestinimonas massiliensis</name>
    <name type="common">ex Afouda et al. 2020</name>
    <dbReference type="NCBI Taxonomy" id="1673721"/>
    <lineage>
        <taxon>Bacteria</taxon>
        <taxon>Bacillati</taxon>
        <taxon>Bacillota</taxon>
        <taxon>Clostridia</taxon>
        <taxon>Eubacteriales</taxon>
        <taxon>Intestinimonas</taxon>
    </lineage>
</organism>
<dbReference type="GO" id="GO:0016829">
    <property type="term" value="F:lyase activity"/>
    <property type="evidence" value="ECO:0007669"/>
    <property type="project" value="UniProtKB-KW"/>
</dbReference>
<reference evidence="3" key="1">
    <citation type="submission" date="2022-06" db="EMBL/GenBank/DDBJ databases">
        <title>Isolation of gut microbiota from human fecal samples.</title>
        <authorList>
            <person name="Pamer E.G."/>
            <person name="Barat B."/>
            <person name="Waligurski E."/>
            <person name="Medina S."/>
            <person name="Paddock L."/>
            <person name="Mostad J."/>
        </authorList>
    </citation>
    <scope>NUCLEOTIDE SEQUENCE</scope>
    <source>
        <strain evidence="3">DFI.9.91</strain>
    </source>
</reference>
<proteinExistence type="inferred from homology"/>
<comment type="similarity">
    <text evidence="1">Belongs to the thioester dehydratase family. FabZ subfamily.</text>
</comment>
<dbReference type="Proteomes" id="UP001204562">
    <property type="component" value="Unassembled WGS sequence"/>
</dbReference>
<dbReference type="PANTHER" id="PTHR30272">
    <property type="entry name" value="3-HYDROXYACYL-[ACYL-CARRIER-PROTEIN] DEHYDRATASE"/>
    <property type="match status" value="1"/>
</dbReference>
<comment type="caution">
    <text evidence="3">The sequence shown here is derived from an EMBL/GenBank/DDBJ whole genome shotgun (WGS) entry which is preliminary data.</text>
</comment>
<dbReference type="InterPro" id="IPR013114">
    <property type="entry name" value="FabA_FabZ"/>
</dbReference>
<name>A0AAW5JPV9_9FIRM</name>
<evidence type="ECO:0000313" key="3">
    <source>
        <dbReference type="EMBL" id="MCQ4771398.1"/>
    </source>
</evidence>
<gene>
    <name evidence="3" type="ORF">NE579_13190</name>
</gene>
<dbReference type="SUPFAM" id="SSF54637">
    <property type="entry name" value="Thioesterase/thiol ester dehydrase-isomerase"/>
    <property type="match status" value="1"/>
</dbReference>
<keyword evidence="2" id="KW-0456">Lyase</keyword>
<dbReference type="AlphaFoldDB" id="A0AAW5JPV9"/>
<dbReference type="Gene3D" id="3.10.129.10">
    <property type="entry name" value="Hotdog Thioesterase"/>
    <property type="match status" value="1"/>
</dbReference>
<dbReference type="RefSeq" id="WP_256304579.1">
    <property type="nucleotide sequence ID" value="NZ_JANFYS010000030.1"/>
</dbReference>
<evidence type="ECO:0000256" key="2">
    <source>
        <dbReference type="ARBA" id="ARBA00023239"/>
    </source>
</evidence>
<dbReference type="Pfam" id="PF07977">
    <property type="entry name" value="FabA"/>
    <property type="match status" value="1"/>
</dbReference>
<dbReference type="CDD" id="cd01288">
    <property type="entry name" value="FabZ"/>
    <property type="match status" value="1"/>
</dbReference>
<evidence type="ECO:0000313" key="4">
    <source>
        <dbReference type="Proteomes" id="UP001204562"/>
    </source>
</evidence>
<dbReference type="EMBL" id="JANFYS010000030">
    <property type="protein sequence ID" value="MCQ4771398.1"/>
    <property type="molecule type" value="Genomic_DNA"/>
</dbReference>
<dbReference type="InterPro" id="IPR029069">
    <property type="entry name" value="HotDog_dom_sf"/>
</dbReference>
<dbReference type="PANTHER" id="PTHR30272:SF1">
    <property type="entry name" value="3-HYDROXYACYL-[ACYL-CARRIER-PROTEIN] DEHYDRATASE"/>
    <property type="match status" value="1"/>
</dbReference>
<accession>A0AAW5JPV9</accession>
<protein>
    <submittedName>
        <fullName evidence="3">Beta-hydroxyacyl-ACP dehydratase</fullName>
    </submittedName>
</protein>